<sequence length="219" mass="21294">MNTRSWKSSSVFALALGAVLAVSGCGSSGDEDDAPSSSPSSSSPSASASPSASGGAVRSSPAPTPSPTDAAPVPDSPVACSAALLSGSAEDTAGGGAAGSVYRTLVLTNVSAAPCTAAPGYPGVSYLDAAGQQIGAAATRSTDGPAAGGSLVLEPGQSAVAELRETRAQNYGDSCQAQPATQLLVYPPEDLESVAIAHEALACANSDVELLSVGTLQKR</sequence>
<dbReference type="PROSITE" id="PS51257">
    <property type="entry name" value="PROKAR_LIPOPROTEIN"/>
    <property type="match status" value="1"/>
</dbReference>
<protein>
    <submittedName>
        <fullName evidence="4">DUF4232 domain-containing protein</fullName>
    </submittedName>
</protein>
<dbReference type="RefSeq" id="WP_210231388.1">
    <property type="nucleotide sequence ID" value="NZ_CP076022.1"/>
</dbReference>
<reference evidence="4 5" key="1">
    <citation type="submission" date="2021-05" db="EMBL/GenBank/DDBJ databases">
        <title>Novel species in genus Arthrobacter.</title>
        <authorList>
            <person name="Zhang G."/>
        </authorList>
    </citation>
    <scope>NUCLEOTIDE SEQUENCE [LARGE SCALE GENOMIC DNA]</scope>
    <source>
        <strain evidence="5">zg-ZUI227</strain>
    </source>
</reference>
<keyword evidence="5" id="KW-1185">Reference proteome</keyword>
<keyword evidence="2" id="KW-0732">Signal</keyword>
<feature type="region of interest" description="Disordered" evidence="1">
    <location>
        <begin position="25"/>
        <end position="77"/>
    </location>
</feature>
<evidence type="ECO:0000256" key="1">
    <source>
        <dbReference type="SAM" id="MobiDB-lite"/>
    </source>
</evidence>
<evidence type="ECO:0000313" key="5">
    <source>
        <dbReference type="Proteomes" id="UP000676885"/>
    </source>
</evidence>
<dbReference type="InterPro" id="IPR025326">
    <property type="entry name" value="DUF4232"/>
</dbReference>
<dbReference type="Proteomes" id="UP000676885">
    <property type="component" value="Chromosome"/>
</dbReference>
<evidence type="ECO:0000259" key="3">
    <source>
        <dbReference type="Pfam" id="PF14016"/>
    </source>
</evidence>
<feature type="compositionally biased region" description="Low complexity" evidence="1">
    <location>
        <begin position="35"/>
        <end position="77"/>
    </location>
</feature>
<feature type="chain" id="PRO_5038984304" evidence="2">
    <location>
        <begin position="24"/>
        <end position="219"/>
    </location>
</feature>
<dbReference type="EMBL" id="CP076022">
    <property type="protein sequence ID" value="QWC10420.1"/>
    <property type="molecule type" value="Genomic_DNA"/>
</dbReference>
<feature type="domain" description="DUF4232" evidence="3">
    <location>
        <begin position="80"/>
        <end position="217"/>
    </location>
</feature>
<accession>A0A975M5P3</accession>
<evidence type="ECO:0000313" key="4">
    <source>
        <dbReference type="EMBL" id="QWC10420.1"/>
    </source>
</evidence>
<dbReference type="Pfam" id="PF14016">
    <property type="entry name" value="DUF4232"/>
    <property type="match status" value="1"/>
</dbReference>
<dbReference type="AlphaFoldDB" id="A0A975M5P3"/>
<feature type="signal peptide" evidence="2">
    <location>
        <begin position="1"/>
        <end position="23"/>
    </location>
</feature>
<gene>
    <name evidence="4" type="ORF">KKR91_01830</name>
</gene>
<organism evidence="4 5">
    <name type="scientific">Arthrobacter jiangjiafuii</name>
    <dbReference type="NCBI Taxonomy" id="2817475"/>
    <lineage>
        <taxon>Bacteria</taxon>
        <taxon>Bacillati</taxon>
        <taxon>Actinomycetota</taxon>
        <taxon>Actinomycetes</taxon>
        <taxon>Micrococcales</taxon>
        <taxon>Micrococcaceae</taxon>
        <taxon>Arthrobacter</taxon>
    </lineage>
</organism>
<proteinExistence type="predicted"/>
<evidence type="ECO:0000256" key="2">
    <source>
        <dbReference type="SAM" id="SignalP"/>
    </source>
</evidence>
<name>A0A975M5P3_9MICC</name>
<dbReference type="KEGG" id="ajg:KKR91_01830"/>